<proteinExistence type="predicted"/>
<dbReference type="Proteomes" id="UP000063718">
    <property type="component" value="Unassembled WGS sequence"/>
</dbReference>
<reference evidence="1" key="1">
    <citation type="journal article" date="2014" name="Gene">
        <title>Genome-guided analysis of transformation efficiency and carbon dioxide assimilation by Moorella thermoacetica Y72.</title>
        <authorList>
            <person name="Tsukahara K."/>
            <person name="Kita A."/>
            <person name="Nakashimada Y."/>
            <person name="Hoshino T."/>
            <person name="Murakami K."/>
        </authorList>
    </citation>
    <scope>NUCLEOTIDE SEQUENCE [LARGE SCALE GENOMIC DNA]</scope>
    <source>
        <strain evidence="1">Y72</strain>
    </source>
</reference>
<organism evidence="1">
    <name type="scientific">Moorella thermoacetica Y72</name>
    <dbReference type="NCBI Taxonomy" id="1325331"/>
    <lineage>
        <taxon>Bacteria</taxon>
        <taxon>Bacillati</taxon>
        <taxon>Bacillota</taxon>
        <taxon>Clostridia</taxon>
        <taxon>Neomoorellales</taxon>
        <taxon>Neomoorellaceae</taxon>
        <taxon>Neomoorella</taxon>
    </lineage>
</organism>
<evidence type="ECO:0000313" key="1">
    <source>
        <dbReference type="EMBL" id="GAF26758.1"/>
    </source>
</evidence>
<gene>
    <name evidence="1" type="ORF">MTY_2098</name>
</gene>
<sequence length="77" mass="8691">MGAGKVVKMATPAEEIKSLLDRLSYKQLEALRIIVESMIWPQEQLTPEEAEIVDEGFAEIERGEGMSWEEVKNELGL</sequence>
<accession>A0A0S6UGW7</accession>
<protein>
    <submittedName>
        <fullName evidence="1">Antitoxin of toxin-antitoxin stability system</fullName>
    </submittedName>
</protein>
<dbReference type="AlphaFoldDB" id="A0A0S6UGW7"/>
<dbReference type="EMBL" id="DF238840">
    <property type="protein sequence ID" value="GAF26758.1"/>
    <property type="molecule type" value="Genomic_DNA"/>
</dbReference>
<name>A0A0S6UGW7_NEOTH</name>